<evidence type="ECO:0000313" key="3">
    <source>
        <dbReference type="Proteomes" id="UP001457282"/>
    </source>
</evidence>
<dbReference type="InterPro" id="IPR019446">
    <property type="entry name" value="BMT5-like"/>
</dbReference>
<dbReference type="GO" id="GO:0070475">
    <property type="term" value="P:rRNA base methylation"/>
    <property type="evidence" value="ECO:0007669"/>
    <property type="project" value="InterPro"/>
</dbReference>
<name>A0AAW1XL18_RUBAR</name>
<dbReference type="SUPFAM" id="SSF53335">
    <property type="entry name" value="S-adenosyl-L-methionine-dependent methyltransferases"/>
    <property type="match status" value="1"/>
</dbReference>
<dbReference type="PANTHER" id="PTHR11538">
    <property type="entry name" value="PHENYLALANYL-TRNA SYNTHETASE"/>
    <property type="match status" value="1"/>
</dbReference>
<protein>
    <recommendedName>
        <fullName evidence="1">25S rRNA (uridine-N(3))-methyltransferase BMT5-like domain-containing protein</fullName>
    </recommendedName>
</protein>
<evidence type="ECO:0000259" key="1">
    <source>
        <dbReference type="Pfam" id="PF10354"/>
    </source>
</evidence>
<dbReference type="EMBL" id="JBEDUW010000003">
    <property type="protein sequence ID" value="KAK9937415.1"/>
    <property type="molecule type" value="Genomic_DNA"/>
</dbReference>
<feature type="domain" description="25S rRNA (uridine-N(3))-methyltransferase BMT5-like" evidence="1">
    <location>
        <begin position="28"/>
        <end position="198"/>
    </location>
</feature>
<dbReference type="GO" id="GO:0005737">
    <property type="term" value="C:cytoplasm"/>
    <property type="evidence" value="ECO:0007669"/>
    <property type="project" value="TreeGrafter"/>
</dbReference>
<evidence type="ECO:0000313" key="2">
    <source>
        <dbReference type="EMBL" id="KAK9937415.1"/>
    </source>
</evidence>
<accession>A0AAW1XL18</accession>
<comment type="caution">
    <text evidence="2">The sequence shown here is derived from an EMBL/GenBank/DDBJ whole genome shotgun (WGS) entry which is preliminary data.</text>
</comment>
<proteinExistence type="predicted"/>
<keyword evidence="3" id="KW-1185">Reference proteome</keyword>
<dbReference type="Pfam" id="PF10354">
    <property type="entry name" value="BMT5-like"/>
    <property type="match status" value="1"/>
</dbReference>
<gene>
    <name evidence="2" type="ORF">M0R45_014208</name>
</gene>
<reference evidence="2 3" key="1">
    <citation type="journal article" date="2023" name="G3 (Bethesda)">
        <title>A chromosome-length genome assembly and annotation of blackberry (Rubus argutus, cv. 'Hillquist').</title>
        <authorList>
            <person name="Bruna T."/>
            <person name="Aryal R."/>
            <person name="Dudchenko O."/>
            <person name="Sargent D.J."/>
            <person name="Mead D."/>
            <person name="Buti M."/>
            <person name="Cavallini A."/>
            <person name="Hytonen T."/>
            <person name="Andres J."/>
            <person name="Pham M."/>
            <person name="Weisz D."/>
            <person name="Mascagni F."/>
            <person name="Usai G."/>
            <person name="Natali L."/>
            <person name="Bassil N."/>
            <person name="Fernandez G.E."/>
            <person name="Lomsadze A."/>
            <person name="Armour M."/>
            <person name="Olukolu B."/>
            <person name="Poorten T."/>
            <person name="Britton C."/>
            <person name="Davik J."/>
            <person name="Ashrafi H."/>
            <person name="Aiden E.L."/>
            <person name="Borodovsky M."/>
            <person name="Worthington M."/>
        </authorList>
    </citation>
    <scope>NUCLEOTIDE SEQUENCE [LARGE SCALE GENOMIC DNA]</scope>
    <source>
        <strain evidence="2">PI 553951</strain>
    </source>
</reference>
<organism evidence="2 3">
    <name type="scientific">Rubus argutus</name>
    <name type="common">Southern blackberry</name>
    <dbReference type="NCBI Taxonomy" id="59490"/>
    <lineage>
        <taxon>Eukaryota</taxon>
        <taxon>Viridiplantae</taxon>
        <taxon>Streptophyta</taxon>
        <taxon>Embryophyta</taxon>
        <taxon>Tracheophyta</taxon>
        <taxon>Spermatophyta</taxon>
        <taxon>Magnoliopsida</taxon>
        <taxon>eudicotyledons</taxon>
        <taxon>Gunneridae</taxon>
        <taxon>Pentapetalae</taxon>
        <taxon>rosids</taxon>
        <taxon>fabids</taxon>
        <taxon>Rosales</taxon>
        <taxon>Rosaceae</taxon>
        <taxon>Rosoideae</taxon>
        <taxon>Rosoideae incertae sedis</taxon>
        <taxon>Rubus</taxon>
    </lineage>
</organism>
<sequence length="276" mass="32014">MEVRAFGIIINLNFENRIKHYTSHQKILLVGEGDFSFALCLARAFGSAINMVATSLDSRELLMVKYSKAMSNVKELKDRGCIVLHEVDVHRMSQHPFLSYFRFDRIIYNFPHAGYLRMNCPFSPEVNQLQVLFHQDLVRGFFKNAREMLNGTGQIHVTHKTTFPFNEWKIVNLAEEVGLDLIHEEEFSIWDYPGYYNRKGVGMCDGSFPVWLSSTYMFAEPLYRKTRFHPGALSISTWSAEIVDMACTYLESLEMKKSKRGRKAERVCSTVLDPYY</sequence>
<dbReference type="AlphaFoldDB" id="A0AAW1XL18"/>
<dbReference type="InterPro" id="IPR029063">
    <property type="entry name" value="SAM-dependent_MTases_sf"/>
</dbReference>
<dbReference type="PANTHER" id="PTHR11538:SF89">
    <property type="entry name" value="PROTEIN, PUTATIVE (DUF2431)-RELATED"/>
    <property type="match status" value="1"/>
</dbReference>
<dbReference type="Proteomes" id="UP001457282">
    <property type="component" value="Unassembled WGS sequence"/>
</dbReference>
<dbReference type="GO" id="GO:0070042">
    <property type="term" value="F:rRNA (uridine-N3-)-methyltransferase activity"/>
    <property type="evidence" value="ECO:0007669"/>
    <property type="project" value="InterPro"/>
</dbReference>